<dbReference type="Proteomes" id="UP000548326">
    <property type="component" value="Unassembled WGS sequence"/>
</dbReference>
<dbReference type="AlphaFoldDB" id="A0A841J8M3"/>
<evidence type="ECO:0000313" key="2">
    <source>
        <dbReference type="Proteomes" id="UP000548326"/>
    </source>
</evidence>
<gene>
    <name evidence="1" type="ORF">HDF22_001216</name>
</gene>
<accession>A0A841J8M3</accession>
<name>A0A841J8M3_9SPHI</name>
<organism evidence="1 2">
    <name type="scientific">Mucilaginibacter lappiensis</name>
    <dbReference type="NCBI Taxonomy" id="354630"/>
    <lineage>
        <taxon>Bacteria</taxon>
        <taxon>Pseudomonadati</taxon>
        <taxon>Bacteroidota</taxon>
        <taxon>Sphingobacteriia</taxon>
        <taxon>Sphingobacteriales</taxon>
        <taxon>Sphingobacteriaceae</taxon>
        <taxon>Mucilaginibacter</taxon>
    </lineage>
</organism>
<dbReference type="EMBL" id="JACHCA010000003">
    <property type="protein sequence ID" value="MBB6127110.1"/>
    <property type="molecule type" value="Genomic_DNA"/>
</dbReference>
<protein>
    <submittedName>
        <fullName evidence="1">Uncharacterized protein YhhL (DUF1145 family)</fullName>
    </submittedName>
</protein>
<evidence type="ECO:0000313" key="1">
    <source>
        <dbReference type="EMBL" id="MBB6127110.1"/>
    </source>
</evidence>
<comment type="caution">
    <text evidence="1">The sequence shown here is derived from an EMBL/GenBank/DDBJ whole genome shotgun (WGS) entry which is preliminary data.</text>
</comment>
<proteinExistence type="predicted"/>
<reference evidence="1 2" key="1">
    <citation type="submission" date="2020-08" db="EMBL/GenBank/DDBJ databases">
        <title>Genomic Encyclopedia of Type Strains, Phase IV (KMG-V): Genome sequencing to study the core and pangenomes of soil and plant-associated prokaryotes.</title>
        <authorList>
            <person name="Whitman W."/>
        </authorList>
    </citation>
    <scope>NUCLEOTIDE SEQUENCE [LARGE SCALE GENOMIC DNA]</scope>
    <source>
        <strain evidence="1 2">MP601</strain>
    </source>
</reference>
<sequence length="63" mass="6989">MGFTHRFFLCLFQTALKTRKPASGKKQVFLYGVSLVLFSFYMSNEKSSSAPAALATSEPSLYS</sequence>